<dbReference type="RefSeq" id="WP_146844391.1">
    <property type="nucleotide sequence ID" value="NZ_BJWH01000001.1"/>
</dbReference>
<proteinExistence type="predicted"/>
<organism evidence="2 3">
    <name type="scientific">Cellulomonas terrae</name>
    <dbReference type="NCBI Taxonomy" id="311234"/>
    <lineage>
        <taxon>Bacteria</taxon>
        <taxon>Bacillati</taxon>
        <taxon>Actinomycetota</taxon>
        <taxon>Actinomycetes</taxon>
        <taxon>Micrococcales</taxon>
        <taxon>Cellulomonadaceae</taxon>
        <taxon>Cellulomonas</taxon>
    </lineage>
</organism>
<dbReference type="InterPro" id="IPR010499">
    <property type="entry name" value="AraC_E-bd"/>
</dbReference>
<dbReference type="Gene3D" id="3.20.80.10">
    <property type="entry name" value="Regulatory factor, effector binding domain"/>
    <property type="match status" value="1"/>
</dbReference>
<dbReference type="SMART" id="SM00871">
    <property type="entry name" value="AraC_E_bind"/>
    <property type="match status" value="1"/>
</dbReference>
<dbReference type="InterPro" id="IPR029442">
    <property type="entry name" value="GyrI-like"/>
</dbReference>
<evidence type="ECO:0000313" key="2">
    <source>
        <dbReference type="EMBL" id="GEL96822.1"/>
    </source>
</evidence>
<dbReference type="OrthoDB" id="795001at2"/>
<comment type="caution">
    <text evidence="2">The sequence shown here is derived from an EMBL/GenBank/DDBJ whole genome shotgun (WGS) entry which is preliminary data.</text>
</comment>
<evidence type="ECO:0000313" key="3">
    <source>
        <dbReference type="Proteomes" id="UP000321049"/>
    </source>
</evidence>
<accession>A0A511JFR3</accession>
<sequence length="154" mass="16492">MDITVEEQPTALVAVVRERVAMDALAAFYDRAYRAVVQEVAAAGLAVTGPAFGWYRDMTPDSVDLAAGFWVDADDVGPLGGGVEVVELPGGPAAVGMHVGRYEGLPGAWDELRTWMSDNPADMRGDFLEVYVTDPSEVADPDLNETRLVLPIVP</sequence>
<dbReference type="EMBL" id="BJWH01000001">
    <property type="protein sequence ID" value="GEL96822.1"/>
    <property type="molecule type" value="Genomic_DNA"/>
</dbReference>
<dbReference type="InterPro" id="IPR011256">
    <property type="entry name" value="Reg_factor_effector_dom_sf"/>
</dbReference>
<feature type="domain" description="AraC effector-binding" evidence="1">
    <location>
        <begin position="1"/>
        <end position="153"/>
    </location>
</feature>
<dbReference type="Proteomes" id="UP000321049">
    <property type="component" value="Unassembled WGS sequence"/>
</dbReference>
<protein>
    <recommendedName>
        <fullName evidence="1">AraC effector-binding domain-containing protein</fullName>
    </recommendedName>
</protein>
<name>A0A511JFR3_9CELL</name>
<reference evidence="2 3" key="1">
    <citation type="submission" date="2019-07" db="EMBL/GenBank/DDBJ databases">
        <title>Whole genome shotgun sequence of Cellulomonas terrae NBRC 100819.</title>
        <authorList>
            <person name="Hosoyama A."/>
            <person name="Uohara A."/>
            <person name="Ohji S."/>
            <person name="Ichikawa N."/>
        </authorList>
    </citation>
    <scope>NUCLEOTIDE SEQUENCE [LARGE SCALE GENOMIC DNA]</scope>
    <source>
        <strain evidence="2 3">NBRC 100819</strain>
    </source>
</reference>
<dbReference type="AlphaFoldDB" id="A0A511JFR3"/>
<evidence type="ECO:0000259" key="1">
    <source>
        <dbReference type="SMART" id="SM00871"/>
    </source>
</evidence>
<gene>
    <name evidence="2" type="ORF">CTE05_03690</name>
</gene>
<dbReference type="SUPFAM" id="SSF55136">
    <property type="entry name" value="Probable bacterial effector-binding domain"/>
    <property type="match status" value="1"/>
</dbReference>
<dbReference type="Pfam" id="PF06445">
    <property type="entry name" value="GyrI-like"/>
    <property type="match status" value="1"/>
</dbReference>
<keyword evidence="3" id="KW-1185">Reference proteome</keyword>